<keyword evidence="2" id="KW-1185">Reference proteome</keyword>
<protein>
    <submittedName>
        <fullName evidence="1">Uncharacterized protein</fullName>
    </submittedName>
</protein>
<name>A0AAJ0D565_9PEZI</name>
<proteinExistence type="predicted"/>
<dbReference type="Proteomes" id="UP001271007">
    <property type="component" value="Unassembled WGS sequence"/>
</dbReference>
<dbReference type="AlphaFoldDB" id="A0AAJ0D565"/>
<comment type="caution">
    <text evidence="1">The sequence shown here is derived from an EMBL/GenBank/DDBJ whole genome shotgun (WGS) entry which is preliminary data.</text>
</comment>
<accession>A0AAJ0D565</accession>
<sequence>MLANVSTEDVGKALRRGLVSLDATIARTLKKYAMGPQYDVAMELKSECEEYKDIVGYLSSSDEESSRTTMIMIFCHVMDNISQSTSRGRGLAEVLKGPPDRFPM</sequence>
<dbReference type="EMBL" id="JAWDJX010000114">
    <property type="protein sequence ID" value="KAK3046102.1"/>
    <property type="molecule type" value="Genomic_DNA"/>
</dbReference>
<organism evidence="1 2">
    <name type="scientific">Extremus antarcticus</name>
    <dbReference type="NCBI Taxonomy" id="702011"/>
    <lineage>
        <taxon>Eukaryota</taxon>
        <taxon>Fungi</taxon>
        <taxon>Dikarya</taxon>
        <taxon>Ascomycota</taxon>
        <taxon>Pezizomycotina</taxon>
        <taxon>Dothideomycetes</taxon>
        <taxon>Dothideomycetidae</taxon>
        <taxon>Mycosphaerellales</taxon>
        <taxon>Extremaceae</taxon>
        <taxon>Extremus</taxon>
    </lineage>
</organism>
<evidence type="ECO:0000313" key="2">
    <source>
        <dbReference type="Proteomes" id="UP001271007"/>
    </source>
</evidence>
<evidence type="ECO:0000313" key="1">
    <source>
        <dbReference type="EMBL" id="KAK3046102.1"/>
    </source>
</evidence>
<gene>
    <name evidence="1" type="ORF">LTR09_012364</name>
</gene>
<reference evidence="1" key="1">
    <citation type="submission" date="2023-04" db="EMBL/GenBank/DDBJ databases">
        <title>Black Yeasts Isolated from many extreme environments.</title>
        <authorList>
            <person name="Coleine C."/>
            <person name="Stajich J.E."/>
            <person name="Selbmann L."/>
        </authorList>
    </citation>
    <scope>NUCLEOTIDE SEQUENCE</scope>
    <source>
        <strain evidence="1">CCFEE 5312</strain>
    </source>
</reference>